<protein>
    <recommendedName>
        <fullName evidence="3 10">Prephenate dehydratase</fullName>
        <shortName evidence="10">PDT</shortName>
        <ecNumber evidence="2 10">4.2.1.51</ecNumber>
    </recommendedName>
</protein>
<dbReference type="PROSITE" id="PS51171">
    <property type="entry name" value="PREPHENATE_DEHYDR_3"/>
    <property type="match status" value="1"/>
</dbReference>
<dbReference type="CDD" id="cd13632">
    <property type="entry name" value="PBP2_Aa-PDT_like"/>
    <property type="match status" value="1"/>
</dbReference>
<dbReference type="EMBL" id="SMFZ01000001">
    <property type="protein sequence ID" value="TCK27416.1"/>
    <property type="molecule type" value="Genomic_DNA"/>
</dbReference>
<sequence length="318" mass="33144">MTRIGFLGPHATFTEQAVRSLRESEGAELVPLPGSPAVLAAVRDGSVDAGCVPLENSVEGAVPPVLDGLVEDPPLVIVREALVAVRFTLLGRPGTTIDAVTTVASHSHGLAQTRGWVAAHLPDAEVRVSTSTAEAAAQVARGEVDAAVSSPLAAEQHGLEVLADDIADNPGAVTRFVLLSRPGPPPAPTGRDRTTLAATTRNRPGTLLGLLTELAVRGIDLTRIESRPQKTRHAEYWFHLDCSGHVAEPAMGEALAALHRRCDRVRFLGSFPRAAGTAEPADASGGVGSPVVPLSSATTDEFTAADEWLARIRDGSST</sequence>
<dbReference type="Proteomes" id="UP000295560">
    <property type="component" value="Unassembled WGS sequence"/>
</dbReference>
<dbReference type="InterPro" id="IPR001086">
    <property type="entry name" value="Preph_deHydtase"/>
</dbReference>
<dbReference type="PANTHER" id="PTHR21022">
    <property type="entry name" value="PREPHENATE DEHYDRATASE P PROTEIN"/>
    <property type="match status" value="1"/>
</dbReference>
<proteinExistence type="predicted"/>
<dbReference type="InterPro" id="IPR002912">
    <property type="entry name" value="ACT_dom"/>
</dbReference>
<dbReference type="RefSeq" id="WP_132426128.1">
    <property type="nucleotide sequence ID" value="NZ_SMFZ01000001.1"/>
</dbReference>
<feature type="site" description="Essential for prephenate dehydratase activity" evidence="9">
    <location>
        <position position="174"/>
    </location>
</feature>
<evidence type="ECO:0000313" key="13">
    <source>
        <dbReference type="EMBL" id="TCK27416.1"/>
    </source>
</evidence>
<keyword evidence="14" id="KW-1185">Reference proteome</keyword>
<dbReference type="GO" id="GO:0004664">
    <property type="term" value="F:prephenate dehydratase activity"/>
    <property type="evidence" value="ECO:0007669"/>
    <property type="project" value="UniProtKB-UniRule"/>
</dbReference>
<dbReference type="AlphaFoldDB" id="A0A4V2PJ80"/>
<name>A0A4V2PJ80_PSEEN</name>
<dbReference type="PANTHER" id="PTHR21022:SF19">
    <property type="entry name" value="PREPHENATE DEHYDRATASE-RELATED"/>
    <property type="match status" value="1"/>
</dbReference>
<dbReference type="InterPro" id="IPR018528">
    <property type="entry name" value="Preph_deHydtase_CS"/>
</dbReference>
<dbReference type="PROSITE" id="PS51671">
    <property type="entry name" value="ACT"/>
    <property type="match status" value="1"/>
</dbReference>
<keyword evidence="4 10" id="KW-0028">Amino-acid biosynthesis</keyword>
<comment type="pathway">
    <text evidence="1 10">Amino-acid biosynthesis; L-phenylalanine biosynthesis; phenylpyruvate from prephenate: step 1/1.</text>
</comment>
<reference evidence="13 14" key="1">
    <citation type="submission" date="2019-03" db="EMBL/GenBank/DDBJ databases">
        <title>Sequencing the genomes of 1000 actinobacteria strains.</title>
        <authorList>
            <person name="Klenk H.-P."/>
        </authorList>
    </citation>
    <scope>NUCLEOTIDE SEQUENCE [LARGE SCALE GENOMIC DNA]</scope>
    <source>
        <strain evidence="13 14">DSM 44969</strain>
    </source>
</reference>
<evidence type="ECO:0000256" key="3">
    <source>
        <dbReference type="ARBA" id="ARBA00021872"/>
    </source>
</evidence>
<evidence type="ECO:0000256" key="5">
    <source>
        <dbReference type="ARBA" id="ARBA00023141"/>
    </source>
</evidence>
<comment type="caution">
    <text evidence="13">The sequence shown here is derived from an EMBL/GenBank/DDBJ whole genome shotgun (WGS) entry which is preliminary data.</text>
</comment>
<feature type="domain" description="ACT" evidence="12">
    <location>
        <begin position="195"/>
        <end position="273"/>
    </location>
</feature>
<evidence type="ECO:0000256" key="9">
    <source>
        <dbReference type="PIRSR" id="PIRSR001500-2"/>
    </source>
</evidence>
<evidence type="ECO:0000256" key="6">
    <source>
        <dbReference type="ARBA" id="ARBA00023222"/>
    </source>
</evidence>
<dbReference type="GO" id="GO:0009094">
    <property type="term" value="P:L-phenylalanine biosynthetic process"/>
    <property type="evidence" value="ECO:0007669"/>
    <property type="project" value="UniProtKB-UniPathway"/>
</dbReference>
<keyword evidence="7 10" id="KW-0456">Lyase</keyword>
<feature type="domain" description="Prephenate dehydratase" evidence="11">
    <location>
        <begin position="3"/>
        <end position="181"/>
    </location>
</feature>
<dbReference type="Pfam" id="PF00800">
    <property type="entry name" value="PDT"/>
    <property type="match status" value="1"/>
</dbReference>
<dbReference type="CDD" id="cd04905">
    <property type="entry name" value="ACT_CM-PDT"/>
    <property type="match status" value="1"/>
</dbReference>
<dbReference type="EC" id="4.2.1.51" evidence="2 10"/>
<dbReference type="Gene3D" id="3.40.190.10">
    <property type="entry name" value="Periplasmic binding protein-like II"/>
    <property type="match status" value="2"/>
</dbReference>
<evidence type="ECO:0000256" key="1">
    <source>
        <dbReference type="ARBA" id="ARBA00004741"/>
    </source>
</evidence>
<evidence type="ECO:0000313" key="14">
    <source>
        <dbReference type="Proteomes" id="UP000295560"/>
    </source>
</evidence>
<gene>
    <name evidence="10" type="primary">pheA</name>
    <name evidence="13" type="ORF">EV378_3287</name>
</gene>
<keyword evidence="6 10" id="KW-0584">Phenylalanine biosynthesis</keyword>
<dbReference type="InterPro" id="IPR045865">
    <property type="entry name" value="ACT-like_dom_sf"/>
</dbReference>
<organism evidence="13 14">
    <name type="scientific">Pseudonocardia endophytica</name>
    <dbReference type="NCBI Taxonomy" id="401976"/>
    <lineage>
        <taxon>Bacteria</taxon>
        <taxon>Bacillati</taxon>
        <taxon>Actinomycetota</taxon>
        <taxon>Actinomycetes</taxon>
        <taxon>Pseudonocardiales</taxon>
        <taxon>Pseudonocardiaceae</taxon>
        <taxon>Pseudonocardia</taxon>
    </lineage>
</organism>
<dbReference type="PIRSF" id="PIRSF001500">
    <property type="entry name" value="Chor_mut_pdt_Ppr"/>
    <property type="match status" value="1"/>
</dbReference>
<dbReference type="NCBIfam" id="NF008865">
    <property type="entry name" value="PRK11898.1"/>
    <property type="match status" value="1"/>
</dbReference>
<dbReference type="SUPFAM" id="SSF55021">
    <property type="entry name" value="ACT-like"/>
    <property type="match status" value="1"/>
</dbReference>
<dbReference type="InterPro" id="IPR008242">
    <property type="entry name" value="Chor_mutase/pphenate_deHydtase"/>
</dbReference>
<evidence type="ECO:0000256" key="2">
    <source>
        <dbReference type="ARBA" id="ARBA00013147"/>
    </source>
</evidence>
<evidence type="ECO:0000256" key="8">
    <source>
        <dbReference type="ARBA" id="ARBA00047848"/>
    </source>
</evidence>
<evidence type="ECO:0000256" key="4">
    <source>
        <dbReference type="ARBA" id="ARBA00022605"/>
    </source>
</evidence>
<evidence type="ECO:0000256" key="7">
    <source>
        <dbReference type="ARBA" id="ARBA00023239"/>
    </source>
</evidence>
<dbReference type="SUPFAM" id="SSF53850">
    <property type="entry name" value="Periplasmic binding protein-like II"/>
    <property type="match status" value="1"/>
</dbReference>
<evidence type="ECO:0000259" key="12">
    <source>
        <dbReference type="PROSITE" id="PS51671"/>
    </source>
</evidence>
<evidence type="ECO:0000256" key="10">
    <source>
        <dbReference type="RuleBase" id="RU361254"/>
    </source>
</evidence>
<comment type="catalytic activity">
    <reaction evidence="8 10">
        <text>prephenate + H(+) = 3-phenylpyruvate + CO2 + H2O</text>
        <dbReference type="Rhea" id="RHEA:21648"/>
        <dbReference type="ChEBI" id="CHEBI:15377"/>
        <dbReference type="ChEBI" id="CHEBI:15378"/>
        <dbReference type="ChEBI" id="CHEBI:16526"/>
        <dbReference type="ChEBI" id="CHEBI:18005"/>
        <dbReference type="ChEBI" id="CHEBI:29934"/>
        <dbReference type="EC" id="4.2.1.51"/>
    </reaction>
</comment>
<dbReference type="Gene3D" id="3.30.70.260">
    <property type="match status" value="1"/>
</dbReference>
<dbReference type="GO" id="GO:0005737">
    <property type="term" value="C:cytoplasm"/>
    <property type="evidence" value="ECO:0007669"/>
    <property type="project" value="TreeGrafter"/>
</dbReference>
<dbReference type="OrthoDB" id="9802281at2"/>
<keyword evidence="5 10" id="KW-0057">Aromatic amino acid biosynthesis</keyword>
<accession>A0A4V2PJ80</accession>
<dbReference type="PROSITE" id="PS00858">
    <property type="entry name" value="PREPHENATE_DEHYDR_2"/>
    <property type="match status" value="1"/>
</dbReference>
<evidence type="ECO:0000259" key="11">
    <source>
        <dbReference type="PROSITE" id="PS51171"/>
    </source>
</evidence>
<dbReference type="UniPathway" id="UPA00121">
    <property type="reaction ID" value="UER00345"/>
</dbReference>